<keyword evidence="2" id="KW-1133">Transmembrane helix</keyword>
<evidence type="ECO:0000256" key="2">
    <source>
        <dbReference type="SAM" id="Phobius"/>
    </source>
</evidence>
<protein>
    <submittedName>
        <fullName evidence="3">Na+/H+ antiporter subunit G</fullName>
    </submittedName>
</protein>
<dbReference type="Pfam" id="PF03334">
    <property type="entry name" value="PhaG_MnhG_YufB"/>
    <property type="match status" value="1"/>
</dbReference>
<dbReference type="Proteomes" id="UP000509322">
    <property type="component" value="Chromosome 2"/>
</dbReference>
<reference evidence="3 4" key="1">
    <citation type="submission" date="2020-07" db="EMBL/GenBank/DDBJ databases">
        <title>The complete genome of Paracoccus pantotrophus ACCC 10489.</title>
        <authorList>
            <person name="Si Y."/>
        </authorList>
    </citation>
    <scope>NUCLEOTIDE SEQUENCE [LARGE SCALE GENOMIC DNA]</scope>
    <source>
        <strain evidence="3 4">ACCC10489</strain>
    </source>
</reference>
<proteinExistence type="predicted"/>
<feature type="transmembrane region" description="Helical" evidence="2">
    <location>
        <begin position="38"/>
        <end position="57"/>
    </location>
</feature>
<dbReference type="RefSeq" id="WP_179921679.1">
    <property type="nucleotide sequence ID" value="NZ_CP058690.1"/>
</dbReference>
<dbReference type="EMBL" id="CP058690">
    <property type="protein sequence ID" value="QLH15576.1"/>
    <property type="molecule type" value="Genomic_DNA"/>
</dbReference>
<dbReference type="GO" id="GO:0015385">
    <property type="term" value="F:sodium:proton antiporter activity"/>
    <property type="evidence" value="ECO:0007669"/>
    <property type="project" value="TreeGrafter"/>
</dbReference>
<name>A0A7H9BXT2_PARPN</name>
<dbReference type="AlphaFoldDB" id="A0A7H9BXT2"/>
<evidence type="ECO:0000313" key="3">
    <source>
        <dbReference type="EMBL" id="QLH15576.1"/>
    </source>
</evidence>
<dbReference type="PANTHER" id="PTHR34703:SF1">
    <property type="entry name" value="ANTIPORTER SUBUNIT MNHG2-RELATED"/>
    <property type="match status" value="1"/>
</dbReference>
<accession>A0A7H9BXT2</accession>
<dbReference type="NCBIfam" id="TIGR01300">
    <property type="entry name" value="CPA3_mnhG_phaG"/>
    <property type="match status" value="1"/>
</dbReference>
<feature type="region of interest" description="Disordered" evidence="1">
    <location>
        <begin position="106"/>
        <end position="127"/>
    </location>
</feature>
<feature type="transmembrane region" description="Helical" evidence="2">
    <location>
        <begin position="69"/>
        <end position="87"/>
    </location>
</feature>
<dbReference type="NCBIfam" id="NF009316">
    <property type="entry name" value="PRK12674.1-5"/>
    <property type="match status" value="1"/>
</dbReference>
<sequence>MIAEIVVSVLLVVGGLFGLVGSYGLVKLPDPMTRLHAPTKSATLGVGAVLIASLIWFPARHGALTWHELLITLFLFLTAPVTGYFIAKAHMHLGWSRDELPRPAPGKDWATFADPDKASLVDRRPGD</sequence>
<dbReference type="PANTHER" id="PTHR34703">
    <property type="entry name" value="ANTIPORTER SUBUNIT MNHG2-RELATED"/>
    <property type="match status" value="1"/>
</dbReference>
<dbReference type="InterPro" id="IPR005133">
    <property type="entry name" value="PhaG_MnhG_YufB"/>
</dbReference>
<gene>
    <name evidence="3" type="ORF">HYQ43_15510</name>
</gene>
<keyword evidence="2" id="KW-0472">Membrane</keyword>
<keyword evidence="2" id="KW-0812">Transmembrane</keyword>
<evidence type="ECO:0000256" key="1">
    <source>
        <dbReference type="SAM" id="MobiDB-lite"/>
    </source>
</evidence>
<feature type="compositionally biased region" description="Basic and acidic residues" evidence="1">
    <location>
        <begin position="114"/>
        <end position="127"/>
    </location>
</feature>
<feature type="transmembrane region" description="Helical" evidence="2">
    <location>
        <begin position="6"/>
        <end position="26"/>
    </location>
</feature>
<organism evidence="3 4">
    <name type="scientific">Paracoccus pantotrophus</name>
    <name type="common">Thiosphaera pantotropha</name>
    <dbReference type="NCBI Taxonomy" id="82367"/>
    <lineage>
        <taxon>Bacteria</taxon>
        <taxon>Pseudomonadati</taxon>
        <taxon>Pseudomonadota</taxon>
        <taxon>Alphaproteobacteria</taxon>
        <taxon>Rhodobacterales</taxon>
        <taxon>Paracoccaceae</taxon>
        <taxon>Paracoccus</taxon>
    </lineage>
</organism>
<evidence type="ECO:0000313" key="4">
    <source>
        <dbReference type="Proteomes" id="UP000509322"/>
    </source>
</evidence>